<dbReference type="Gene3D" id="3.20.20.210">
    <property type="match status" value="1"/>
</dbReference>
<dbReference type="Proteomes" id="UP000435649">
    <property type="component" value="Unassembled WGS sequence"/>
</dbReference>
<accession>A0A844G274</accession>
<dbReference type="RefSeq" id="WP_154417841.1">
    <property type="nucleotide sequence ID" value="NZ_VUNS01000007.1"/>
</dbReference>
<dbReference type="InterPro" id="IPR038071">
    <property type="entry name" value="UROD/MetE-like_sf"/>
</dbReference>
<proteinExistence type="predicted"/>
<gene>
    <name evidence="1" type="ORF">FYJ85_08310</name>
</gene>
<dbReference type="AlphaFoldDB" id="A0A844G274"/>
<sequence>MTDLARFDWNRLTANWEAWWRGELRRPMVHVRIEAPPGAVDAYPLHYMSMYDFSVPAEEILAVQEEYLKRCTYLADSYPSCWLNFGPGVLAAMIGGEGHNGENTVWFTPGRWENCDAAGIRPAFDPASPWFRRIEELCRAADRLWNGKIHLGCTDLGGALDVISSLLPGERLLYALYDSPDEIKRLTREIHTAWFEAFRRINALLPANRGYSTWDGMFSGKPFYMLQCDFCYMISPEMFAEFVLPELAESCRRLDRSFYHLDGKGELPHLPQLLSIPELGGIQWVPGAGETPYYEWIDVYRAVADAGKRIWINIDGDFDSAARLIDAVGRPELFVVRGGIGPEREPELRDFLRRYSVPASE</sequence>
<reference evidence="1 2" key="1">
    <citation type="submission" date="2019-08" db="EMBL/GenBank/DDBJ databases">
        <title>In-depth cultivation of the pig gut microbiome towards novel bacterial diversity and tailored functional studies.</title>
        <authorList>
            <person name="Wylensek D."/>
            <person name="Hitch T.C.A."/>
            <person name="Clavel T."/>
        </authorList>
    </citation>
    <scope>NUCLEOTIDE SEQUENCE [LARGE SCALE GENOMIC DNA]</scope>
    <source>
        <strain evidence="1 2">BBE-744-WT-12</strain>
    </source>
</reference>
<keyword evidence="2" id="KW-1185">Reference proteome</keyword>
<protein>
    <recommendedName>
        <fullName evidence="3">Uroporphyrinogen decarboxylase (URO-D) domain-containing protein</fullName>
    </recommendedName>
</protein>
<name>A0A844G274_9BACT</name>
<dbReference type="EMBL" id="VUNS01000007">
    <property type="protein sequence ID" value="MST97044.1"/>
    <property type="molecule type" value="Genomic_DNA"/>
</dbReference>
<comment type="caution">
    <text evidence="1">The sequence shown here is derived from an EMBL/GenBank/DDBJ whole genome shotgun (WGS) entry which is preliminary data.</text>
</comment>
<organism evidence="1 2">
    <name type="scientific">Victivallis lenta</name>
    <dbReference type="NCBI Taxonomy" id="2606640"/>
    <lineage>
        <taxon>Bacteria</taxon>
        <taxon>Pseudomonadati</taxon>
        <taxon>Lentisphaerota</taxon>
        <taxon>Lentisphaeria</taxon>
        <taxon>Victivallales</taxon>
        <taxon>Victivallaceae</taxon>
        <taxon>Victivallis</taxon>
    </lineage>
</organism>
<evidence type="ECO:0008006" key="3">
    <source>
        <dbReference type="Google" id="ProtNLM"/>
    </source>
</evidence>
<evidence type="ECO:0000313" key="2">
    <source>
        <dbReference type="Proteomes" id="UP000435649"/>
    </source>
</evidence>
<evidence type="ECO:0000313" key="1">
    <source>
        <dbReference type="EMBL" id="MST97044.1"/>
    </source>
</evidence>